<keyword evidence="7 9" id="KW-1133">Transmembrane helix</keyword>
<proteinExistence type="predicted"/>
<feature type="transmembrane region" description="Helical" evidence="9">
    <location>
        <begin position="207"/>
        <end position="225"/>
    </location>
</feature>
<evidence type="ECO:0000256" key="2">
    <source>
        <dbReference type="ARBA" id="ARBA00022553"/>
    </source>
</evidence>
<evidence type="ECO:0000256" key="1">
    <source>
        <dbReference type="ARBA" id="ARBA00022448"/>
    </source>
</evidence>
<sequence>MKVILNKLPVSHLKGELDKTVNDFIKVLFVFAGLSIIYNSFNDLAYGIKSLLIFLVSTLICRETEILFVSQKLDIPRSEAKESLVTTKPEITAIIYALLLPVGTPLFVVAVGAFISIFVGKMVFGGYSFNVFNPAIIGKLFVSLSWPLLVTLNFSNSFDNYLLEIIFKRDFSEEILSPLMQLQANGIVSLNNMSSIKELLFLPNNGMLFSIPSIFFILAIIFFIVRKTLDLKPLLFTFVTTTVMLSVITLHFNLTINYILFNILAGGFLFVSIFMMTDPFTKPFSNYGLMFYSSIFSLVFILIRFLGKDADGVFNALLFANLFVPLLNKKTTSKKLGLNKSSFISGVILILILLGSGLFVNNILDQRISENKIVVNEYVKN</sequence>
<name>A0A5C1Q8G9_9SPIO</name>
<keyword evidence="2" id="KW-0597">Phosphoprotein</keyword>
<dbReference type="KEGG" id="sper:EW093_00195"/>
<dbReference type="OrthoDB" id="9776359at2"/>
<keyword evidence="6" id="KW-1278">Translocase</keyword>
<dbReference type="InterPro" id="IPR004338">
    <property type="entry name" value="NqrB/RnfD"/>
</dbReference>
<keyword evidence="11" id="KW-1185">Reference proteome</keyword>
<dbReference type="GO" id="GO:0005886">
    <property type="term" value="C:plasma membrane"/>
    <property type="evidence" value="ECO:0007669"/>
    <property type="project" value="TreeGrafter"/>
</dbReference>
<evidence type="ECO:0000256" key="5">
    <source>
        <dbReference type="ARBA" id="ARBA00022692"/>
    </source>
</evidence>
<evidence type="ECO:0000256" key="4">
    <source>
        <dbReference type="ARBA" id="ARBA00022643"/>
    </source>
</evidence>
<dbReference type="PANTHER" id="PTHR30578">
    <property type="entry name" value="ELECTRON TRANSPORT COMPLEX PROTEIN RNFD"/>
    <property type="match status" value="1"/>
</dbReference>
<dbReference type="EMBL" id="CP035807">
    <property type="protein sequence ID" value="QEN03186.1"/>
    <property type="molecule type" value="Genomic_DNA"/>
</dbReference>
<feature type="transmembrane region" description="Helical" evidence="9">
    <location>
        <begin position="289"/>
        <end position="306"/>
    </location>
</feature>
<dbReference type="RefSeq" id="WP_149566446.1">
    <property type="nucleotide sequence ID" value="NZ_CP035807.1"/>
</dbReference>
<dbReference type="Pfam" id="PF03116">
    <property type="entry name" value="NQR2_RnfD_RnfE"/>
    <property type="match status" value="1"/>
</dbReference>
<dbReference type="AlphaFoldDB" id="A0A5C1Q8G9"/>
<organism evidence="10 11">
    <name type="scientific">Thiospirochaeta perfilievii</name>
    <dbReference type="NCBI Taxonomy" id="252967"/>
    <lineage>
        <taxon>Bacteria</taxon>
        <taxon>Pseudomonadati</taxon>
        <taxon>Spirochaetota</taxon>
        <taxon>Spirochaetia</taxon>
        <taxon>Spirochaetales</taxon>
        <taxon>Spirochaetaceae</taxon>
        <taxon>Thiospirochaeta</taxon>
    </lineage>
</organism>
<evidence type="ECO:0000313" key="11">
    <source>
        <dbReference type="Proteomes" id="UP000323824"/>
    </source>
</evidence>
<dbReference type="PANTHER" id="PTHR30578:SF0">
    <property type="entry name" value="ION-TRANSLOCATING OXIDOREDUCTASE COMPLEX SUBUNIT D"/>
    <property type="match status" value="1"/>
</dbReference>
<accession>A0A5C1Q8G9</accession>
<evidence type="ECO:0000256" key="6">
    <source>
        <dbReference type="ARBA" id="ARBA00022967"/>
    </source>
</evidence>
<feature type="transmembrane region" description="Helical" evidence="9">
    <location>
        <begin position="93"/>
        <end position="119"/>
    </location>
</feature>
<keyword evidence="5 9" id="KW-0812">Transmembrane</keyword>
<protein>
    <recommendedName>
        <fullName evidence="12">RnfABCDGE type electron transport complex subunit D</fullName>
    </recommendedName>
</protein>
<feature type="transmembrane region" description="Helical" evidence="9">
    <location>
        <begin position="341"/>
        <end position="360"/>
    </location>
</feature>
<reference evidence="10 11" key="1">
    <citation type="submission" date="2019-02" db="EMBL/GenBank/DDBJ databases">
        <authorList>
            <person name="Fomenkov A."/>
            <person name="Dubinina G."/>
            <person name="Grabovich M."/>
            <person name="Vincze T."/>
            <person name="Roberts R.J."/>
        </authorList>
    </citation>
    <scope>NUCLEOTIDE SEQUENCE [LARGE SCALE GENOMIC DNA]</scope>
    <source>
        <strain evidence="10 11">P</strain>
    </source>
</reference>
<dbReference type="GO" id="GO:0055085">
    <property type="term" value="P:transmembrane transport"/>
    <property type="evidence" value="ECO:0007669"/>
    <property type="project" value="InterPro"/>
</dbReference>
<evidence type="ECO:0000256" key="8">
    <source>
        <dbReference type="ARBA" id="ARBA00023136"/>
    </source>
</evidence>
<feature type="transmembrane region" description="Helical" evidence="9">
    <location>
        <begin position="21"/>
        <end position="41"/>
    </location>
</feature>
<feature type="transmembrane region" description="Helical" evidence="9">
    <location>
        <begin position="234"/>
        <end position="252"/>
    </location>
</feature>
<reference evidence="10 11" key="2">
    <citation type="submission" date="2019-09" db="EMBL/GenBank/DDBJ databases">
        <title>Complete Genome Sequence and Methylome Analysis of free living Spirochaetas.</title>
        <authorList>
            <person name="Leshcheva N."/>
            <person name="Mikheeva N."/>
        </authorList>
    </citation>
    <scope>NUCLEOTIDE SEQUENCE [LARGE SCALE GENOMIC DNA]</scope>
    <source>
        <strain evidence="10 11">P</strain>
    </source>
</reference>
<feature type="transmembrane region" description="Helical" evidence="9">
    <location>
        <begin position="258"/>
        <end position="277"/>
    </location>
</feature>
<keyword evidence="3" id="KW-0285">Flavoprotein</keyword>
<evidence type="ECO:0008006" key="12">
    <source>
        <dbReference type="Google" id="ProtNLM"/>
    </source>
</evidence>
<gene>
    <name evidence="10" type="ORF">EW093_00195</name>
</gene>
<evidence type="ECO:0000256" key="7">
    <source>
        <dbReference type="ARBA" id="ARBA00022989"/>
    </source>
</evidence>
<keyword evidence="8 9" id="KW-0472">Membrane</keyword>
<feature type="transmembrane region" description="Helical" evidence="9">
    <location>
        <begin position="131"/>
        <end position="149"/>
    </location>
</feature>
<keyword evidence="4" id="KW-0288">FMN</keyword>
<evidence type="ECO:0000256" key="3">
    <source>
        <dbReference type="ARBA" id="ARBA00022630"/>
    </source>
</evidence>
<evidence type="ECO:0000313" key="10">
    <source>
        <dbReference type="EMBL" id="QEN03186.1"/>
    </source>
</evidence>
<keyword evidence="1" id="KW-0813">Transport</keyword>
<dbReference type="Proteomes" id="UP000323824">
    <property type="component" value="Chromosome"/>
</dbReference>
<evidence type="ECO:0000256" key="9">
    <source>
        <dbReference type="SAM" id="Phobius"/>
    </source>
</evidence>
<feature type="transmembrane region" description="Helical" evidence="9">
    <location>
        <begin position="312"/>
        <end position="329"/>
    </location>
</feature>